<dbReference type="Pfam" id="PF12860">
    <property type="entry name" value="PAS_7"/>
    <property type="match status" value="1"/>
</dbReference>
<keyword evidence="3" id="KW-0597">Phosphoprotein</keyword>
<dbReference type="CDD" id="cd00082">
    <property type="entry name" value="HisKA"/>
    <property type="match status" value="1"/>
</dbReference>
<dbReference type="PRINTS" id="PR00344">
    <property type="entry name" value="BCTRLSENSOR"/>
</dbReference>
<evidence type="ECO:0000256" key="1">
    <source>
        <dbReference type="ARBA" id="ARBA00000085"/>
    </source>
</evidence>
<comment type="catalytic activity">
    <reaction evidence="1">
        <text>ATP + protein L-histidine = ADP + protein N-phospho-L-histidine.</text>
        <dbReference type="EC" id="2.7.13.3"/>
    </reaction>
</comment>
<dbReference type="InterPro" id="IPR003661">
    <property type="entry name" value="HisK_dim/P_dom"/>
</dbReference>
<proteinExistence type="predicted"/>
<evidence type="ECO:0000259" key="6">
    <source>
        <dbReference type="PROSITE" id="PS50109"/>
    </source>
</evidence>
<dbReference type="SMART" id="SM00387">
    <property type="entry name" value="HATPase_c"/>
    <property type="match status" value="1"/>
</dbReference>
<evidence type="ECO:0000259" key="8">
    <source>
        <dbReference type="PROSITE" id="PS50113"/>
    </source>
</evidence>
<dbReference type="PANTHER" id="PTHR43047">
    <property type="entry name" value="TWO-COMPONENT HISTIDINE PROTEIN KINASE"/>
    <property type="match status" value="1"/>
</dbReference>
<dbReference type="InterPro" id="IPR035965">
    <property type="entry name" value="PAS-like_dom_sf"/>
</dbReference>
<evidence type="ECO:0000256" key="4">
    <source>
        <dbReference type="ARBA" id="ARBA00022679"/>
    </source>
</evidence>
<feature type="domain" description="Histidine kinase" evidence="6">
    <location>
        <begin position="400"/>
        <end position="621"/>
    </location>
</feature>
<feature type="domain" description="PAC" evidence="8">
    <location>
        <begin position="331"/>
        <end position="382"/>
    </location>
</feature>
<reference evidence="9" key="2">
    <citation type="submission" date="2020-09" db="EMBL/GenBank/DDBJ databases">
        <authorList>
            <person name="Sun Q."/>
            <person name="Kim S."/>
        </authorList>
    </citation>
    <scope>NUCLEOTIDE SEQUENCE</scope>
    <source>
        <strain evidence="9">KCTC 42651</strain>
    </source>
</reference>
<dbReference type="AlphaFoldDB" id="A0A918XWI6"/>
<reference evidence="9" key="1">
    <citation type="journal article" date="2014" name="Int. J. Syst. Evol. Microbiol.">
        <title>Complete genome sequence of Corynebacterium casei LMG S-19264T (=DSM 44701T), isolated from a smear-ripened cheese.</title>
        <authorList>
            <consortium name="US DOE Joint Genome Institute (JGI-PGF)"/>
            <person name="Walter F."/>
            <person name="Albersmeier A."/>
            <person name="Kalinowski J."/>
            <person name="Ruckert C."/>
        </authorList>
    </citation>
    <scope>NUCLEOTIDE SEQUENCE</scope>
    <source>
        <strain evidence="9">KCTC 42651</strain>
    </source>
</reference>
<dbReference type="SUPFAM" id="SSF47384">
    <property type="entry name" value="Homodimeric domain of signal transducing histidine kinase"/>
    <property type="match status" value="1"/>
</dbReference>
<dbReference type="InterPro" id="IPR000014">
    <property type="entry name" value="PAS"/>
</dbReference>
<gene>
    <name evidence="9" type="ORF">GCM10017083_49300</name>
</gene>
<dbReference type="SMART" id="SM00091">
    <property type="entry name" value="PAS"/>
    <property type="match status" value="3"/>
</dbReference>
<evidence type="ECO:0000313" key="9">
    <source>
        <dbReference type="EMBL" id="GHD61657.1"/>
    </source>
</evidence>
<evidence type="ECO:0000259" key="7">
    <source>
        <dbReference type="PROSITE" id="PS50112"/>
    </source>
</evidence>
<dbReference type="EC" id="2.7.13.3" evidence="2"/>
<evidence type="ECO:0000313" key="10">
    <source>
        <dbReference type="Proteomes" id="UP000630353"/>
    </source>
</evidence>
<dbReference type="Pfam" id="PF00989">
    <property type="entry name" value="PAS"/>
    <property type="match status" value="1"/>
</dbReference>
<dbReference type="Gene3D" id="3.30.565.10">
    <property type="entry name" value="Histidine kinase-like ATPase, C-terminal domain"/>
    <property type="match status" value="1"/>
</dbReference>
<comment type="caution">
    <text evidence="9">The sequence shown here is derived from an EMBL/GenBank/DDBJ whole genome shotgun (WGS) entry which is preliminary data.</text>
</comment>
<evidence type="ECO:0000256" key="3">
    <source>
        <dbReference type="ARBA" id="ARBA00022553"/>
    </source>
</evidence>
<dbReference type="EMBL" id="BMZS01000013">
    <property type="protein sequence ID" value="GHD61657.1"/>
    <property type="molecule type" value="Genomic_DNA"/>
</dbReference>
<dbReference type="InterPro" id="IPR036890">
    <property type="entry name" value="HATPase_C_sf"/>
</dbReference>
<dbReference type="Pfam" id="PF02518">
    <property type="entry name" value="HATPase_c"/>
    <property type="match status" value="1"/>
</dbReference>
<dbReference type="GO" id="GO:0006355">
    <property type="term" value="P:regulation of DNA-templated transcription"/>
    <property type="evidence" value="ECO:0007669"/>
    <property type="project" value="InterPro"/>
</dbReference>
<dbReference type="CDD" id="cd00130">
    <property type="entry name" value="PAS"/>
    <property type="match status" value="1"/>
</dbReference>
<dbReference type="SUPFAM" id="SSF55874">
    <property type="entry name" value="ATPase domain of HSP90 chaperone/DNA topoisomerase II/histidine kinase"/>
    <property type="match status" value="1"/>
</dbReference>
<dbReference type="Gene3D" id="1.10.287.130">
    <property type="match status" value="1"/>
</dbReference>
<dbReference type="InterPro" id="IPR036097">
    <property type="entry name" value="HisK_dim/P_sf"/>
</dbReference>
<name>A0A918XWI6_9PROT</name>
<dbReference type="GO" id="GO:0009927">
    <property type="term" value="F:histidine phosphotransfer kinase activity"/>
    <property type="evidence" value="ECO:0007669"/>
    <property type="project" value="TreeGrafter"/>
</dbReference>
<dbReference type="PANTHER" id="PTHR43047:SF72">
    <property type="entry name" value="OSMOSENSING HISTIDINE PROTEIN KINASE SLN1"/>
    <property type="match status" value="1"/>
</dbReference>
<dbReference type="Proteomes" id="UP000630353">
    <property type="component" value="Unassembled WGS sequence"/>
</dbReference>
<sequence>MLGAGDGDEVWGRLAFALGQTRIGVAVWDADDRLVLANARFREMFAEVAPFDGKLRFDVLLERARQARGSAARPDPVGHDSRHRERPATGEFLSFGNRTLRYHDIATPDGGLVTLYEDVTRERSAEATLAALAKTIPGAIFELRRDSLDRIECTYVSERIRELTGLAPERYTADWGEAVREITGVAECAGLEDSLRASARSLEDWHAKLPIRHPEAGQRWLRAQASPRRLEDGTVLWSGMVTDATETVQSNAALAESERRFRDIIDIASDWVWESDADGRITFVSERFTESTGLPTAAFVGRTRAELPFYDRSDPGFHALEEDTRNRRPIHGRRVRFVVPSGHRQISLRGRPVFDEDGDFLGYRGTGTDVTREHEYVQRLHEAMVEAQSANRAKSRFLANMSHDLRTPLNAIMGFSEIMQAEVFGPVGHPRYAEYVRDVRTSASHLLELIDDLLDLARIESGRIEMVEERLVIADIVDEAMMLVAPRCEARGVVLAKTCDIEAPVVRSDRRAVKQILVNLLTNAAKFTERGGSIEVAVEPDRSGGVWVTVRDDGCGIPPAMIDEVTKPFVQGSDPSAAPRDGVGLGLAIVRSLAEAIGAEIRIESQVGEGTSVAFRLPAGRAARAA</sequence>
<dbReference type="InterPro" id="IPR000700">
    <property type="entry name" value="PAS-assoc_C"/>
</dbReference>
<accession>A0A918XWI6</accession>
<keyword evidence="10" id="KW-1185">Reference proteome</keyword>
<keyword evidence="4" id="KW-0808">Transferase</keyword>
<dbReference type="Pfam" id="PF00512">
    <property type="entry name" value="HisKA"/>
    <property type="match status" value="1"/>
</dbReference>
<dbReference type="PROSITE" id="PS50113">
    <property type="entry name" value="PAC"/>
    <property type="match status" value="1"/>
</dbReference>
<evidence type="ECO:0000256" key="5">
    <source>
        <dbReference type="ARBA" id="ARBA00022777"/>
    </source>
</evidence>
<dbReference type="SMART" id="SM00388">
    <property type="entry name" value="HisKA"/>
    <property type="match status" value="1"/>
</dbReference>
<dbReference type="GO" id="GO:0005886">
    <property type="term" value="C:plasma membrane"/>
    <property type="evidence" value="ECO:0007669"/>
    <property type="project" value="TreeGrafter"/>
</dbReference>
<dbReference type="GO" id="GO:0000155">
    <property type="term" value="F:phosphorelay sensor kinase activity"/>
    <property type="evidence" value="ECO:0007669"/>
    <property type="project" value="InterPro"/>
</dbReference>
<dbReference type="SUPFAM" id="SSF55785">
    <property type="entry name" value="PYP-like sensor domain (PAS domain)"/>
    <property type="match status" value="2"/>
</dbReference>
<dbReference type="InterPro" id="IPR004358">
    <property type="entry name" value="Sig_transdc_His_kin-like_C"/>
</dbReference>
<dbReference type="PROSITE" id="PS50112">
    <property type="entry name" value="PAS"/>
    <property type="match status" value="1"/>
</dbReference>
<protein>
    <recommendedName>
        <fullName evidence="2">histidine kinase</fullName>
        <ecNumber evidence="2">2.7.13.3</ecNumber>
    </recommendedName>
</protein>
<dbReference type="Gene3D" id="3.30.450.20">
    <property type="entry name" value="PAS domain"/>
    <property type="match status" value="2"/>
</dbReference>
<dbReference type="NCBIfam" id="TIGR00229">
    <property type="entry name" value="sensory_box"/>
    <property type="match status" value="1"/>
</dbReference>
<keyword evidence="5 9" id="KW-0418">Kinase</keyword>
<organism evidence="9 10">
    <name type="scientific">Thalassobaculum fulvum</name>
    <dbReference type="NCBI Taxonomy" id="1633335"/>
    <lineage>
        <taxon>Bacteria</taxon>
        <taxon>Pseudomonadati</taxon>
        <taxon>Pseudomonadota</taxon>
        <taxon>Alphaproteobacteria</taxon>
        <taxon>Rhodospirillales</taxon>
        <taxon>Thalassobaculaceae</taxon>
        <taxon>Thalassobaculum</taxon>
    </lineage>
</organism>
<dbReference type="InterPro" id="IPR005467">
    <property type="entry name" value="His_kinase_dom"/>
</dbReference>
<dbReference type="InterPro" id="IPR013767">
    <property type="entry name" value="PAS_fold"/>
</dbReference>
<dbReference type="InterPro" id="IPR003594">
    <property type="entry name" value="HATPase_dom"/>
</dbReference>
<dbReference type="PROSITE" id="PS50109">
    <property type="entry name" value="HIS_KIN"/>
    <property type="match status" value="1"/>
</dbReference>
<feature type="domain" description="PAS" evidence="7">
    <location>
        <begin position="257"/>
        <end position="315"/>
    </location>
</feature>
<evidence type="ECO:0000256" key="2">
    <source>
        <dbReference type="ARBA" id="ARBA00012438"/>
    </source>
</evidence>